<evidence type="ECO:0000259" key="5">
    <source>
        <dbReference type="Pfam" id="PF06925"/>
    </source>
</evidence>
<keyword evidence="2 6" id="KW-0328">Glycosyltransferase</keyword>
<evidence type="ECO:0000256" key="3">
    <source>
        <dbReference type="ARBA" id="ARBA00022679"/>
    </source>
</evidence>
<dbReference type="GO" id="GO:0016757">
    <property type="term" value="F:glycosyltransferase activity"/>
    <property type="evidence" value="ECO:0007669"/>
    <property type="project" value="UniProtKB-KW"/>
</dbReference>
<evidence type="ECO:0000259" key="4">
    <source>
        <dbReference type="Pfam" id="PF00534"/>
    </source>
</evidence>
<dbReference type="InterPro" id="IPR050519">
    <property type="entry name" value="Glycosyltransf_28_UgtP"/>
</dbReference>
<proteinExistence type="inferred from homology"/>
<name>A0ABS8EU25_9FIRM</name>
<keyword evidence="3 6" id="KW-0808">Transferase</keyword>
<dbReference type="Pfam" id="PF00534">
    <property type="entry name" value="Glycos_transf_1"/>
    <property type="match status" value="1"/>
</dbReference>
<dbReference type="SUPFAM" id="SSF53756">
    <property type="entry name" value="UDP-Glycosyltransferase/glycogen phosphorylase"/>
    <property type="match status" value="1"/>
</dbReference>
<evidence type="ECO:0000256" key="2">
    <source>
        <dbReference type="ARBA" id="ARBA00022676"/>
    </source>
</evidence>
<accession>A0ABS8EU25</accession>
<dbReference type="Proteomes" id="UP001299235">
    <property type="component" value="Unassembled WGS sequence"/>
</dbReference>
<dbReference type="InterPro" id="IPR009695">
    <property type="entry name" value="Diacylglyc_glucosyltr_N"/>
</dbReference>
<sequence>MKVLILSCNTGGGHNAAAQAIAEAIREHGECAEVLDYLSLAGKGVSKLVGDGYVKVVKKAPAMFGVAYKLGMVVSRLMKKSPVYYANARMARYLEEYLQENPVDAIVMPHLYPAETITYMRRNGFALPLTVAVMTDYTCIPFWEETDCDYYITPHKKLHPEIIKRGIPAYKLKAFGIPVSRQCREDISREQARDMLGLEQEKKYFLLAAGSMGTKAIVHILELLLAMRSKKENLVVICGSNQKLKKKLQQKYKNRKEVTLVGYTKKMPLYLKACDVIFTKPGGLTSTEAAVSGIPIVHIRPIPGCETENRRFFRMLGMSVSGKTAIGQVVSGVRLIHDEKKVKRMLEAQKREINPDASEELYYFLNAENHSPASSVQSTKR</sequence>
<keyword evidence="7" id="KW-1185">Reference proteome</keyword>
<evidence type="ECO:0000313" key="7">
    <source>
        <dbReference type="Proteomes" id="UP001299235"/>
    </source>
</evidence>
<reference evidence="6 7" key="1">
    <citation type="submission" date="2021-10" db="EMBL/GenBank/DDBJ databases">
        <title>Anaerobic single-cell dispensing facilitates the cultivation of human gut bacteria.</title>
        <authorList>
            <person name="Afrizal A."/>
        </authorList>
    </citation>
    <scope>NUCLEOTIDE SEQUENCE [LARGE SCALE GENOMIC DNA]</scope>
    <source>
        <strain evidence="6 7">CLA-AA-H246</strain>
    </source>
</reference>
<evidence type="ECO:0000256" key="1">
    <source>
        <dbReference type="ARBA" id="ARBA00006962"/>
    </source>
</evidence>
<organism evidence="6 7">
    <name type="scientific">Hominisplanchenecus faecis</name>
    <dbReference type="NCBI Taxonomy" id="2885351"/>
    <lineage>
        <taxon>Bacteria</taxon>
        <taxon>Bacillati</taxon>
        <taxon>Bacillota</taxon>
        <taxon>Clostridia</taxon>
        <taxon>Lachnospirales</taxon>
        <taxon>Lachnospiraceae</taxon>
        <taxon>Hominisplanchenecus</taxon>
    </lineage>
</organism>
<protein>
    <submittedName>
        <fullName evidence="6">Glycosyltransferase</fullName>
        <ecNumber evidence="6">2.4.-.-</ecNumber>
    </submittedName>
</protein>
<dbReference type="PANTHER" id="PTHR43025:SF3">
    <property type="entry name" value="MONOGALACTOSYLDIACYLGLYCEROL SYNTHASE 1, CHLOROPLASTIC"/>
    <property type="match status" value="1"/>
</dbReference>
<dbReference type="PANTHER" id="PTHR43025">
    <property type="entry name" value="MONOGALACTOSYLDIACYLGLYCEROL SYNTHASE"/>
    <property type="match status" value="1"/>
</dbReference>
<dbReference type="RefSeq" id="WP_248835038.1">
    <property type="nucleotide sequence ID" value="NZ_JAJEQE010000012.1"/>
</dbReference>
<feature type="domain" description="Glycosyl transferase family 1" evidence="4">
    <location>
        <begin position="197"/>
        <end position="323"/>
    </location>
</feature>
<comment type="similarity">
    <text evidence="1">Belongs to the glycosyltransferase 28 family.</text>
</comment>
<feature type="domain" description="Diacylglycerol glucosyltransferase N-terminal" evidence="5">
    <location>
        <begin position="14"/>
        <end position="179"/>
    </location>
</feature>
<evidence type="ECO:0000313" key="6">
    <source>
        <dbReference type="EMBL" id="MCC2148701.1"/>
    </source>
</evidence>
<dbReference type="Gene3D" id="3.40.50.2000">
    <property type="entry name" value="Glycogen Phosphorylase B"/>
    <property type="match status" value="1"/>
</dbReference>
<comment type="caution">
    <text evidence="6">The sequence shown here is derived from an EMBL/GenBank/DDBJ whole genome shotgun (WGS) entry which is preliminary data.</text>
</comment>
<gene>
    <name evidence="6" type="ORF">LKD42_05445</name>
</gene>
<dbReference type="EMBL" id="JAJEQE010000012">
    <property type="protein sequence ID" value="MCC2148701.1"/>
    <property type="molecule type" value="Genomic_DNA"/>
</dbReference>
<dbReference type="EC" id="2.4.-.-" evidence="6"/>
<dbReference type="Pfam" id="PF06925">
    <property type="entry name" value="MGDG_synth"/>
    <property type="match status" value="1"/>
</dbReference>
<dbReference type="InterPro" id="IPR001296">
    <property type="entry name" value="Glyco_trans_1"/>
</dbReference>